<feature type="compositionally biased region" description="Polar residues" evidence="1">
    <location>
        <begin position="104"/>
        <end position="114"/>
    </location>
</feature>
<feature type="compositionally biased region" description="Low complexity" evidence="1">
    <location>
        <begin position="198"/>
        <end position="212"/>
    </location>
</feature>
<evidence type="ECO:0008006" key="4">
    <source>
        <dbReference type="Google" id="ProtNLM"/>
    </source>
</evidence>
<sequence>MHSNPEEERLHLSTLIATSHELRETLQQAAARVAAHRDAAPGLFNGLEARQKHQQALTAVDAAIEQCRFAAAEEGCVPVSEAGKSSTTQSSTPPQAPPFGATGSMVTEVSTSRMESVDRAAGSVSSALNLPPEAKAPVIPDVQTPATASQAAAAAPTSLLPLPEAAEQGPWPRGRGLLQALRAMFRPCTGGFRHPAPSSHSGQEQQTSSSTGAADKQQQTSSSGGRPAAAQPQTSSGTGATWPRQPRAPHPYSLQVSERTQARPESTLRPGGGTAPPLPPLSGGGSATTAQPLPGGALVSERMQARSGSTLSPGQDTVQLLPGGGSVTTVLPLPPLPGGGTATTAQPRPGGGSVLKHTQAISELTLPGEGTVPPPPTSIPTIEPEFSTQLLPSYPADAMHALVCEAVVCKPEHTSKGQTLKQMCQSLEQASTCMCANVKNASCATS</sequence>
<feature type="region of interest" description="Disordered" evidence="1">
    <location>
        <begin position="81"/>
        <end position="128"/>
    </location>
</feature>
<name>A0ABQ7GG29_DUNSA</name>
<feature type="region of interest" description="Disordered" evidence="1">
    <location>
        <begin position="188"/>
        <end position="294"/>
    </location>
</feature>
<feature type="compositionally biased region" description="Low complexity" evidence="1">
    <location>
        <begin position="147"/>
        <end position="167"/>
    </location>
</feature>
<evidence type="ECO:0000313" key="3">
    <source>
        <dbReference type="Proteomes" id="UP000815325"/>
    </source>
</evidence>
<evidence type="ECO:0000256" key="1">
    <source>
        <dbReference type="SAM" id="MobiDB-lite"/>
    </source>
</evidence>
<organism evidence="2 3">
    <name type="scientific">Dunaliella salina</name>
    <name type="common">Green alga</name>
    <name type="synonym">Protococcus salinus</name>
    <dbReference type="NCBI Taxonomy" id="3046"/>
    <lineage>
        <taxon>Eukaryota</taxon>
        <taxon>Viridiplantae</taxon>
        <taxon>Chlorophyta</taxon>
        <taxon>core chlorophytes</taxon>
        <taxon>Chlorophyceae</taxon>
        <taxon>CS clade</taxon>
        <taxon>Chlamydomonadales</taxon>
        <taxon>Dunaliellaceae</taxon>
        <taxon>Dunaliella</taxon>
    </lineage>
</organism>
<dbReference type="Proteomes" id="UP000815325">
    <property type="component" value="Unassembled WGS sequence"/>
</dbReference>
<comment type="caution">
    <text evidence="2">The sequence shown here is derived from an EMBL/GenBank/DDBJ whole genome shotgun (WGS) entry which is preliminary data.</text>
</comment>
<feature type="region of interest" description="Disordered" evidence="1">
    <location>
        <begin position="147"/>
        <end position="172"/>
    </location>
</feature>
<proteinExistence type="predicted"/>
<accession>A0ABQ7GG29</accession>
<dbReference type="EMBL" id="MU069804">
    <property type="protein sequence ID" value="KAF5833560.1"/>
    <property type="molecule type" value="Genomic_DNA"/>
</dbReference>
<gene>
    <name evidence="2" type="ORF">DUNSADRAFT_10092</name>
</gene>
<keyword evidence="3" id="KW-1185">Reference proteome</keyword>
<evidence type="ECO:0000313" key="2">
    <source>
        <dbReference type="EMBL" id="KAF5833560.1"/>
    </source>
</evidence>
<protein>
    <recommendedName>
        <fullName evidence="4">Encoded protein</fullName>
    </recommendedName>
</protein>
<reference evidence="2" key="1">
    <citation type="submission" date="2017-08" db="EMBL/GenBank/DDBJ databases">
        <authorList>
            <person name="Polle J.E."/>
            <person name="Barry K."/>
            <person name="Cushman J."/>
            <person name="Schmutz J."/>
            <person name="Tran D."/>
            <person name="Hathwaick L.T."/>
            <person name="Yim W.C."/>
            <person name="Jenkins J."/>
            <person name="Mckie-Krisberg Z.M."/>
            <person name="Prochnik S."/>
            <person name="Lindquist E."/>
            <person name="Dockter R.B."/>
            <person name="Adam C."/>
            <person name="Molina H."/>
            <person name="Bunkerborg J."/>
            <person name="Jin E."/>
            <person name="Buchheim M."/>
            <person name="Magnuson J."/>
        </authorList>
    </citation>
    <scope>NUCLEOTIDE SEQUENCE</scope>
    <source>
        <strain evidence="2">CCAP 19/18</strain>
    </source>
</reference>